<dbReference type="Proteomes" id="UP001558713">
    <property type="component" value="Unassembled WGS sequence"/>
</dbReference>
<keyword evidence="1" id="KW-0813">Transport</keyword>
<dbReference type="GO" id="GO:0008289">
    <property type="term" value="F:lipid binding"/>
    <property type="evidence" value="ECO:0007669"/>
    <property type="project" value="UniProtKB-KW"/>
</dbReference>
<evidence type="ECO:0000313" key="4">
    <source>
        <dbReference type="EMBL" id="KAL1209131.1"/>
    </source>
</evidence>
<dbReference type="SUPFAM" id="SSF47699">
    <property type="entry name" value="Bifunctional inhibitor/lipid-transfer protein/seed storage 2S albumin"/>
    <property type="match status" value="1"/>
</dbReference>
<reference evidence="4 6" key="1">
    <citation type="submission" date="2024-04" db="EMBL/GenBank/DDBJ databases">
        <title>Genome assembly C_amara_ONT_v2.</title>
        <authorList>
            <person name="Yant L."/>
            <person name="Moore C."/>
            <person name="Slenker M."/>
        </authorList>
    </citation>
    <scope>NUCLEOTIDE SEQUENCE [LARGE SCALE GENOMIC DNA]</scope>
    <source>
        <tissue evidence="4">Leaf</tissue>
    </source>
</reference>
<organism evidence="4 6">
    <name type="scientific">Cardamine amara subsp. amara</name>
    <dbReference type="NCBI Taxonomy" id="228776"/>
    <lineage>
        <taxon>Eukaryota</taxon>
        <taxon>Viridiplantae</taxon>
        <taxon>Streptophyta</taxon>
        <taxon>Embryophyta</taxon>
        <taxon>Tracheophyta</taxon>
        <taxon>Spermatophyta</taxon>
        <taxon>Magnoliopsida</taxon>
        <taxon>eudicotyledons</taxon>
        <taxon>Gunneridae</taxon>
        <taxon>Pentapetalae</taxon>
        <taxon>rosids</taxon>
        <taxon>malvids</taxon>
        <taxon>Brassicales</taxon>
        <taxon>Brassicaceae</taxon>
        <taxon>Cardamineae</taxon>
        <taxon>Cardamine</taxon>
    </lineage>
</organism>
<proteinExistence type="predicted"/>
<name>A0ABD1BDQ6_CARAN</name>
<dbReference type="EMBL" id="JBANAX010000427">
    <property type="protein sequence ID" value="KAL1209131.1"/>
    <property type="molecule type" value="Genomic_DNA"/>
</dbReference>
<gene>
    <name evidence="4" type="ORF">V5N11_028684</name>
    <name evidence="5" type="ORF">V5N11_030000</name>
</gene>
<dbReference type="PANTHER" id="PTHR33214:SF53">
    <property type="entry name" value="BIFUNCTIONAL INHIBITOR_LIPID-TRANSFER PROTEIN_SEED STORAGE 2S ALBUMIN SUPERFAMILY PROTEIN"/>
    <property type="match status" value="1"/>
</dbReference>
<dbReference type="PANTHER" id="PTHR33214">
    <property type="entry name" value="BIFUNCTIONAL INHIBITOR/LIPID-TRANSFER PROTEIN/SEED STORAGE 2S ALBUMIN SUPERFAMILY PROTEIN"/>
    <property type="match status" value="1"/>
</dbReference>
<dbReference type="AlphaFoldDB" id="A0ABD1BDQ6"/>
<accession>A0ABD1BDQ6</accession>
<keyword evidence="6" id="KW-1185">Reference proteome</keyword>
<evidence type="ECO:0000256" key="1">
    <source>
        <dbReference type="ARBA" id="ARBA00022448"/>
    </source>
</evidence>
<feature type="chain" id="PRO_5044723244" evidence="3">
    <location>
        <begin position="27"/>
        <end position="106"/>
    </location>
</feature>
<dbReference type="InterPro" id="IPR033872">
    <property type="entry name" value="nsLTP2"/>
</dbReference>
<dbReference type="Gene3D" id="1.10.110.10">
    <property type="entry name" value="Plant lipid-transfer and hydrophobic proteins"/>
    <property type="match status" value="1"/>
</dbReference>
<evidence type="ECO:0000313" key="5">
    <source>
        <dbReference type="EMBL" id="KAL1213902.1"/>
    </source>
</evidence>
<evidence type="ECO:0000256" key="2">
    <source>
        <dbReference type="ARBA" id="ARBA00023121"/>
    </source>
</evidence>
<evidence type="ECO:0000256" key="3">
    <source>
        <dbReference type="SAM" id="SignalP"/>
    </source>
</evidence>
<comment type="caution">
    <text evidence="4">The sequence shown here is derived from an EMBL/GenBank/DDBJ whole genome shotgun (WGS) entry which is preliminary data.</text>
</comment>
<feature type="signal peptide" evidence="3">
    <location>
        <begin position="1"/>
        <end position="26"/>
    </location>
</feature>
<evidence type="ECO:0000313" key="6">
    <source>
        <dbReference type="Proteomes" id="UP001558713"/>
    </source>
</evidence>
<keyword evidence="3" id="KW-0732">Signal</keyword>
<dbReference type="InterPro" id="IPR036312">
    <property type="entry name" value="Bifun_inhib/LTP/seed_sf"/>
</dbReference>
<dbReference type="EMBL" id="JBANAX010000327">
    <property type="protein sequence ID" value="KAL1213902.1"/>
    <property type="molecule type" value="Genomic_DNA"/>
</dbReference>
<keyword evidence="2" id="KW-0446">Lipid-binding</keyword>
<sequence>MKMKIVSLVLIAFVILFTSFLVPTKAIGVGGSGSKRNGESCVVEDLQSCFDIIRSGSMMLSTCCEKLEEKKSCLCSYIKSPEYKRILSSRRGRVYLSSCGISYPSC</sequence>
<protein>
    <submittedName>
        <fullName evidence="4">Non-specific lipid-transfer protein AKCS9</fullName>
    </submittedName>
</protein>